<dbReference type="SUPFAM" id="SSF49299">
    <property type="entry name" value="PKD domain"/>
    <property type="match status" value="3"/>
</dbReference>
<protein>
    <recommendedName>
        <fullName evidence="2">PKD domain-containing protein</fullName>
    </recommendedName>
</protein>
<feature type="signal peptide" evidence="1">
    <location>
        <begin position="1"/>
        <end position="27"/>
    </location>
</feature>
<reference evidence="3 4" key="1">
    <citation type="submission" date="2018-03" db="EMBL/GenBank/DDBJ databases">
        <title>Adhaeribacter sp. HMF7605 Genome sequencing and assembly.</title>
        <authorList>
            <person name="Kang H."/>
            <person name="Kang J."/>
            <person name="Cha I."/>
            <person name="Kim H."/>
            <person name="Joh K."/>
        </authorList>
    </citation>
    <scope>NUCLEOTIDE SEQUENCE [LARGE SCALE GENOMIC DNA]</scope>
    <source>
        <strain evidence="3 4">HMF7605</strain>
    </source>
</reference>
<feature type="domain" description="PKD" evidence="2">
    <location>
        <begin position="46"/>
        <end position="115"/>
    </location>
</feature>
<comment type="caution">
    <text evidence="3">The sequence shown here is derived from an EMBL/GenBank/DDBJ whole genome shotgun (WGS) entry which is preliminary data.</text>
</comment>
<dbReference type="InterPro" id="IPR026341">
    <property type="entry name" value="T9SS_type_B"/>
</dbReference>
<dbReference type="NCBIfam" id="TIGR04131">
    <property type="entry name" value="Bac_Flav_CTERM"/>
    <property type="match status" value="1"/>
</dbReference>
<dbReference type="CDD" id="cd00146">
    <property type="entry name" value="PKD"/>
    <property type="match status" value="1"/>
</dbReference>
<dbReference type="InterPro" id="IPR036179">
    <property type="entry name" value="Ig-like_dom_sf"/>
</dbReference>
<feature type="domain" description="PKD" evidence="2">
    <location>
        <begin position="454"/>
        <end position="514"/>
    </location>
</feature>
<feature type="domain" description="PKD" evidence="2">
    <location>
        <begin position="347"/>
        <end position="415"/>
    </location>
</feature>
<dbReference type="InterPro" id="IPR044023">
    <property type="entry name" value="Ig_7"/>
</dbReference>
<dbReference type="SMART" id="SM00089">
    <property type="entry name" value="PKD"/>
    <property type="match status" value="5"/>
</dbReference>
<keyword evidence="1" id="KW-0732">Signal</keyword>
<keyword evidence="4" id="KW-1185">Reference proteome</keyword>
<dbReference type="Pfam" id="PF13585">
    <property type="entry name" value="CHU_C"/>
    <property type="match status" value="1"/>
</dbReference>
<accession>A0A2T2YN68</accession>
<sequence length="2161" mass="231001">MRCWNKQLFLIFFLVLFTCLFSENLMAQDCAVKPDATLKDVKTTGQPFVNCTNSSTAGYTLQVENTSQTKGTNTTYLINWGDGSPVENLGDFSTRKSHTYLQRGTYNLKFTVGNATCTEEKVYTVFHGSVPNVGLSYKDTDECAPANFVFDITQTELNEPSTRYTLDFGDGTVISFDQDDPKRFYHTYNAPSKGQALGYTVTVTASNACKTTNRTGSGIYVSNGPTPDFKLEPGPVTCVNSPVTLTDISDYGYNATDPGSKQFERQWTIEPAEGWSYASGYNEKSEKPIVNFTQKGNYAISINLVPLEGTDPKCKGGAVTKTLAIISSPVAAFNTTLTPLSGCAAIVNTSNTSTGEAVSYQWTVTPSAGVSTIDGTTFTSKEPILQFAHAGNYTINLRLTNICGASTATPKTVTIKNIPTVTLPTAKTYCGPQTIAFSSANAAHKPIYNFNNTTPISYEWTVTGPTNGANFTTGNGATLANPSIQFIQPGSYTVSAKVINECGTSTQASQTITINAVPDAPEVENASICINSAATLTTSAAGTIEWWSASTGGTKLKSGSTYTTPVYSTAGTYTVYVQTTTNGCISSREPVSIIVNPAIDPKIISGASAICEGSVPNLLSGPAATGGGGTITYLWESSTAGATTGFTAAIGKDNSPNNQLNFQPGILTAPTWFRRKAMAAPCATATSNAVFINVNPLPAPPVVQTVLPVCLGNTVTLTANVVSGVTFTWYDENGTILPNSSATSNTYTTAPLTREGTFVYYVTSTSTNNCTNSTRTKVTVQVLPPITNNRITTDQPAICAGETPGLINSALPPEGGDGYGNFTYLWQSKTDRDTEWKTAATGNNPAYANNKENYQPTAITRTTTFRRLIMSSSCAAPNYSNEIVIEVIPSTLAPEVANVSPICSGESVQLQVISGGGTYEWFASATSNDIIFTGPVFSTPTLLATTTYYVQNRTTNCVSPRTPVEVIVNPVITENIISPVPAACADGTPNPLLGSEPLGGAGSGTYIYRWESRTEFTSFAPINNDLTFSKDKKDYSPGNLKETTWFRRIVRSGICENISGEMKVEVLPSITGNTIISADGVEFCEGEVSTKLIGSGTISGGTGQYTYVWESSTDAFRANTAIIAQGQGLPFAEYLLQNITQTTWFRRKVMSGPCLVSISNSIEIKVKPLPAAPKIALVDPICVGSSATITVDPVNGILFSVFDEVGNTLPANSSNNNQFTTPALTQSKTYTYYVIAQNNFTCTSSRTLVAVHVLAPLQNFNISQPNPVCSGERPAEITNVGNPAGGNNTYTYIWESKAGDEQEFKAVTTSSSNPNYQPPAITKTTYFRRKITSGACSEYSNVVEVKVNEQIVNTLNATNQEICENVRPSKITGLPATGGDGITYTYLWESSRDNNLYSAALASSGNTNSQVDFQPAMLSRGNTWFRRKVISGACTSYSTAILIKVNNSISNNTVNTTGTTAICINTKPSQIQGSVPNGGNGTPAFVWQTSTNGITFITAPQPNSSKDYAPDALTQTTWFRRIVTGIACLPDTSAVVKVEVYQPVTNNNITNQNQEICLGNDAAILIGSVPEKGDGQYVYHWESSRDNLNFTAAATTTTNSTAKDYAPGALTKGIWYFRRWVTAGPCNAVVSPVVKITVNDQISGNFITANQTIRSGDKPTALTGPKPKGGNSNFTYRWESSIDGQTFTIASGNAVQQTYAPATLIKTTWFRRVAFSGGCELVSNLVEISVTQAIANNIISASQTICYNAEPTILTGSVPSGGDGDFTYTWEYSTTGLAADFLTVPNTGQEVNYQPGRLKGTTWFRRKVSSAGNTHISNSIKITVAEPISANMINGNQTICYGNIPAVLTGSMVSGGSTSPDYLWESSTDGIHFLTAPGISNQPNYTPNTLTRDTWYRRNVSSGGCTNLASNIVQITVIPLPVLAPINPIKICPGTSATLVAPSNNYQIEWFETATSNTPIYKGANFSTPVLTSERTYYVQAVNQGCAGERVPVKILVEAPVADAGSDITIEAGKSVELAGKGGVSYQWAPAEGLSNPNIANPVAFPKQTTRYTLTVTTAEGCTATDEVIISLLPGISIPNGFTPNNDGMNDTWEIANIEKYPDCQVKIFNRWGTILYSSAGYKQPWDGTYNQQNLPVATYYYTIILKPGEKPVSGSVTIIK</sequence>
<dbReference type="Proteomes" id="UP000240357">
    <property type="component" value="Unassembled WGS sequence"/>
</dbReference>
<dbReference type="Pfam" id="PF19081">
    <property type="entry name" value="Ig_7"/>
    <property type="match status" value="5"/>
</dbReference>
<dbReference type="InterPro" id="IPR035986">
    <property type="entry name" value="PKD_dom_sf"/>
</dbReference>
<dbReference type="SUPFAM" id="SSF48726">
    <property type="entry name" value="Immunoglobulin"/>
    <property type="match status" value="1"/>
</dbReference>
<evidence type="ECO:0000313" key="4">
    <source>
        <dbReference type="Proteomes" id="UP000240357"/>
    </source>
</evidence>
<organism evidence="3 4">
    <name type="scientific">Adhaeribacter arboris</name>
    <dbReference type="NCBI Taxonomy" id="2072846"/>
    <lineage>
        <taxon>Bacteria</taxon>
        <taxon>Pseudomonadati</taxon>
        <taxon>Bacteroidota</taxon>
        <taxon>Cytophagia</taxon>
        <taxon>Cytophagales</taxon>
        <taxon>Hymenobacteraceae</taxon>
        <taxon>Adhaeribacter</taxon>
    </lineage>
</organism>
<feature type="chain" id="PRO_5015574003" description="PKD domain-containing protein" evidence="1">
    <location>
        <begin position="28"/>
        <end position="2161"/>
    </location>
</feature>
<dbReference type="EMBL" id="PYFT01000001">
    <property type="protein sequence ID" value="PSR56962.1"/>
    <property type="molecule type" value="Genomic_DNA"/>
</dbReference>
<gene>
    <name evidence="3" type="ORF">AHMF7605_27445</name>
</gene>
<dbReference type="Gene3D" id="2.60.40.10">
    <property type="entry name" value="Immunoglobulins"/>
    <property type="match status" value="6"/>
</dbReference>
<proteinExistence type="predicted"/>
<evidence type="ECO:0000256" key="1">
    <source>
        <dbReference type="SAM" id="SignalP"/>
    </source>
</evidence>
<name>A0A2T2YN68_9BACT</name>
<dbReference type="PROSITE" id="PS50093">
    <property type="entry name" value="PKD"/>
    <property type="match status" value="3"/>
</dbReference>
<dbReference type="InterPro" id="IPR013783">
    <property type="entry name" value="Ig-like_fold"/>
</dbReference>
<dbReference type="InterPro" id="IPR022409">
    <property type="entry name" value="PKD/Chitinase_dom"/>
</dbReference>
<evidence type="ECO:0000313" key="3">
    <source>
        <dbReference type="EMBL" id="PSR56962.1"/>
    </source>
</evidence>
<evidence type="ECO:0000259" key="2">
    <source>
        <dbReference type="PROSITE" id="PS50093"/>
    </source>
</evidence>
<dbReference type="InterPro" id="IPR000601">
    <property type="entry name" value="PKD_dom"/>
</dbReference>